<proteinExistence type="predicted"/>
<dbReference type="InterPro" id="IPR050188">
    <property type="entry name" value="RluA_PseudoU_synthase"/>
</dbReference>
<dbReference type="Pfam" id="PF00849">
    <property type="entry name" value="PseudoU_synth_2"/>
    <property type="match status" value="1"/>
</dbReference>
<dbReference type="PANTHER" id="PTHR21600:SF40">
    <property type="entry name" value="PSEUDOURIDYLATE SYNTHASE RPUSD2"/>
    <property type="match status" value="1"/>
</dbReference>
<gene>
    <name evidence="4" type="ORF">RB653_005825</name>
</gene>
<reference evidence="4 5" key="1">
    <citation type="submission" date="2023-11" db="EMBL/GenBank/DDBJ databases">
        <title>Dfirmibasis_genome.</title>
        <authorList>
            <person name="Edelbroek B."/>
            <person name="Kjellin J."/>
            <person name="Jerlstrom-Hultqvist J."/>
            <person name="Soderbom F."/>
        </authorList>
    </citation>
    <scope>NUCLEOTIDE SEQUENCE [LARGE SCALE GENOMIC DNA]</scope>
    <source>
        <strain evidence="4 5">TNS-C-14</strain>
    </source>
</reference>
<dbReference type="EMBL" id="JAVFKY010000001">
    <property type="protein sequence ID" value="KAK5584217.1"/>
    <property type="molecule type" value="Genomic_DNA"/>
</dbReference>
<organism evidence="4 5">
    <name type="scientific">Dictyostelium firmibasis</name>
    <dbReference type="NCBI Taxonomy" id="79012"/>
    <lineage>
        <taxon>Eukaryota</taxon>
        <taxon>Amoebozoa</taxon>
        <taxon>Evosea</taxon>
        <taxon>Eumycetozoa</taxon>
        <taxon>Dictyostelia</taxon>
        <taxon>Dictyosteliales</taxon>
        <taxon>Dictyosteliaceae</taxon>
        <taxon>Dictyostelium</taxon>
    </lineage>
</organism>
<dbReference type="PROSITE" id="PS50889">
    <property type="entry name" value="S4"/>
    <property type="match status" value="1"/>
</dbReference>
<evidence type="ECO:0000256" key="2">
    <source>
        <dbReference type="SAM" id="MobiDB-lite"/>
    </source>
</evidence>
<dbReference type="GO" id="GO:0003723">
    <property type="term" value="F:RNA binding"/>
    <property type="evidence" value="ECO:0007669"/>
    <property type="project" value="UniProtKB-KW"/>
</dbReference>
<feature type="domain" description="Pseudouridine synthase RsuA/RluA-like" evidence="3">
    <location>
        <begin position="250"/>
        <end position="422"/>
    </location>
</feature>
<dbReference type="GO" id="GO:0000455">
    <property type="term" value="P:enzyme-directed rRNA pseudouridine synthesis"/>
    <property type="evidence" value="ECO:0007669"/>
    <property type="project" value="TreeGrafter"/>
</dbReference>
<comment type="caution">
    <text evidence="4">The sequence shown here is derived from an EMBL/GenBank/DDBJ whole genome shotgun (WGS) entry which is preliminary data.</text>
</comment>
<evidence type="ECO:0000313" key="4">
    <source>
        <dbReference type="EMBL" id="KAK5584217.1"/>
    </source>
</evidence>
<dbReference type="Proteomes" id="UP001344447">
    <property type="component" value="Unassembled WGS sequence"/>
</dbReference>
<evidence type="ECO:0000256" key="1">
    <source>
        <dbReference type="PROSITE-ProRule" id="PRU00182"/>
    </source>
</evidence>
<name>A0AAN7U8B0_9MYCE</name>
<dbReference type="Gene3D" id="3.30.2350.10">
    <property type="entry name" value="Pseudouridine synthase"/>
    <property type="match status" value="1"/>
</dbReference>
<feature type="region of interest" description="Disordered" evidence="2">
    <location>
        <begin position="119"/>
        <end position="143"/>
    </location>
</feature>
<dbReference type="GO" id="GO:0009982">
    <property type="term" value="F:pseudouridine synthase activity"/>
    <property type="evidence" value="ECO:0007669"/>
    <property type="project" value="InterPro"/>
</dbReference>
<dbReference type="PROSITE" id="PS01129">
    <property type="entry name" value="PSI_RLU"/>
    <property type="match status" value="1"/>
</dbReference>
<evidence type="ECO:0000259" key="3">
    <source>
        <dbReference type="Pfam" id="PF00849"/>
    </source>
</evidence>
<keyword evidence="5" id="KW-1185">Reference proteome</keyword>
<dbReference type="CDD" id="cd02557">
    <property type="entry name" value="PseudoU_synth_ScRIB2"/>
    <property type="match status" value="1"/>
</dbReference>
<dbReference type="InterPro" id="IPR006224">
    <property type="entry name" value="PsdUridine_synth_RluA-like_CS"/>
</dbReference>
<dbReference type="SUPFAM" id="SSF55120">
    <property type="entry name" value="Pseudouridine synthase"/>
    <property type="match status" value="1"/>
</dbReference>
<dbReference type="InterPro" id="IPR006145">
    <property type="entry name" value="PsdUridine_synth_RsuA/RluA"/>
</dbReference>
<protein>
    <recommendedName>
        <fullName evidence="3">Pseudouridine synthase RsuA/RluA-like domain-containing protein</fullName>
    </recommendedName>
</protein>
<dbReference type="PANTHER" id="PTHR21600">
    <property type="entry name" value="MITOCHONDRIAL RNA PSEUDOURIDINE SYNTHASE"/>
    <property type="match status" value="1"/>
</dbReference>
<dbReference type="SUPFAM" id="SSF55174">
    <property type="entry name" value="Alpha-L RNA-binding motif"/>
    <property type="match status" value="1"/>
</dbReference>
<feature type="compositionally biased region" description="Basic residues" evidence="2">
    <location>
        <begin position="124"/>
        <end position="133"/>
    </location>
</feature>
<sequence>MEEEIKKEIINNKNFSIENDILIEEPPPPPPPSPTSTITNYKKRVYSILHDDDNIEQPKKRVILSYHDGDQSNLVTVEDPENKEKSFIINKKYIQDDGSILSKQQYKKKIEEFNKQKKIDNRQSRKQKKRAETHKKNDEEGNITKQILSETKFHYKDNLRHIEPYQYTFKVFAKERWFGQSILDMFSQEFSTNSRDVYLKKIKRGLIKVNDELVSPSYKIKLNDTIIHTVHRHEPPITGEPLKIVSLDNNVVVVDKPSSIPVHPCGRFRHNSLMYMLASEHGINQLYGVHRLDRLTSGLLLLARTPDAANKKANQIQSGSVSKQYLAKVIGKFPQSSKSSESSESSESSQIKLCKTLEDGTVIVDQPIVIQSMRLGINHVGIGGKQSITHIKLFSYDQSTNTSIVLCTPKTGRTHQIRVHLKWLGFPIANDPLYNNEFKESFKALTSDGKTSYIFDEDDDSSNFVKDEEKLNNNNGNNKKNSQPTIICKVTKEEEEFIDDGISPIHCNDCSIVWSDSSQFSFGIYLHALSYSSSDWSYKTDLPSWAKSSTEITTEPKITIETETSTETNQVDREK</sequence>
<accession>A0AAN7U8B0</accession>
<keyword evidence="1" id="KW-0694">RNA-binding</keyword>
<dbReference type="AlphaFoldDB" id="A0AAN7U8B0"/>
<evidence type="ECO:0000313" key="5">
    <source>
        <dbReference type="Proteomes" id="UP001344447"/>
    </source>
</evidence>
<dbReference type="InterPro" id="IPR020103">
    <property type="entry name" value="PsdUridine_synth_cat_dom_sf"/>
</dbReference>